<comment type="caution">
    <text evidence="1">The sequence shown here is derived from an EMBL/GenBank/DDBJ whole genome shotgun (WGS) entry which is preliminary data.</text>
</comment>
<keyword evidence="2" id="KW-1185">Reference proteome</keyword>
<dbReference type="Proteomes" id="UP000789860">
    <property type="component" value="Unassembled WGS sequence"/>
</dbReference>
<name>A0ACA9KKR6_9GLOM</name>
<dbReference type="EMBL" id="CAJVPM010002086">
    <property type="protein sequence ID" value="CAG8479603.1"/>
    <property type="molecule type" value="Genomic_DNA"/>
</dbReference>
<evidence type="ECO:0000313" key="2">
    <source>
        <dbReference type="Proteomes" id="UP000789860"/>
    </source>
</evidence>
<evidence type="ECO:0000313" key="1">
    <source>
        <dbReference type="EMBL" id="CAG8479603.1"/>
    </source>
</evidence>
<organism evidence="1 2">
    <name type="scientific">Scutellospora calospora</name>
    <dbReference type="NCBI Taxonomy" id="85575"/>
    <lineage>
        <taxon>Eukaryota</taxon>
        <taxon>Fungi</taxon>
        <taxon>Fungi incertae sedis</taxon>
        <taxon>Mucoromycota</taxon>
        <taxon>Glomeromycotina</taxon>
        <taxon>Glomeromycetes</taxon>
        <taxon>Diversisporales</taxon>
        <taxon>Gigasporaceae</taxon>
        <taxon>Scutellospora</taxon>
    </lineage>
</organism>
<gene>
    <name evidence="1" type="ORF">SCALOS_LOCUS2367</name>
</gene>
<reference evidence="1" key="1">
    <citation type="submission" date="2021-06" db="EMBL/GenBank/DDBJ databases">
        <authorList>
            <person name="Kallberg Y."/>
            <person name="Tangrot J."/>
            <person name="Rosling A."/>
        </authorList>
    </citation>
    <scope>NUCLEOTIDE SEQUENCE</scope>
    <source>
        <strain evidence="1">AU212A</strain>
    </source>
</reference>
<proteinExistence type="predicted"/>
<sequence length="116" mass="13332">MTEPILYSDKFIIITTKNLTIKNYYFPFATSFVIPLIKIVSVDTAEELNLGFFSLKSWGMPCSNIWFALDFSRHFNPKSKIGVIKVENQMCRKGFSVEDVTGIDVLKKAWRDAKNL</sequence>
<protein>
    <submittedName>
        <fullName evidence="1">10217_t:CDS:1</fullName>
    </submittedName>
</protein>
<accession>A0ACA9KKR6</accession>